<gene>
    <name evidence="11" type="ORF">QLX08_005577</name>
</gene>
<reference evidence="11 12" key="1">
    <citation type="submission" date="2024-05" db="EMBL/GenBank/DDBJ databases">
        <title>The nuclear and mitochondrial genome assemblies of Tetragonisca angustula (Apidae: Meliponini), a tiny yet remarkable pollinator in the Neotropics.</title>
        <authorList>
            <person name="Ferrari R."/>
            <person name="Ricardo P.C."/>
            <person name="Dias F.C."/>
            <person name="Araujo N.S."/>
            <person name="Soares D.O."/>
            <person name="Zhou Q.-S."/>
            <person name="Zhu C.-D."/>
            <person name="Coutinho L."/>
            <person name="Airas M.C."/>
            <person name="Batista T.M."/>
        </authorList>
    </citation>
    <scope>NUCLEOTIDE SEQUENCE [LARGE SCALE GENOMIC DNA]</scope>
    <source>
        <strain evidence="11">ASF017062</strain>
        <tissue evidence="11">Abdomen</tissue>
    </source>
</reference>
<name>A0AAW0ZXV5_9HYME</name>
<evidence type="ECO:0000256" key="1">
    <source>
        <dbReference type="ARBA" id="ARBA00004123"/>
    </source>
</evidence>
<keyword evidence="5" id="KW-0010">Activator</keyword>
<dbReference type="EMBL" id="JAWNGG020000096">
    <property type="protein sequence ID" value="KAK9302433.1"/>
    <property type="molecule type" value="Genomic_DNA"/>
</dbReference>
<evidence type="ECO:0000313" key="12">
    <source>
        <dbReference type="Proteomes" id="UP001432146"/>
    </source>
</evidence>
<keyword evidence="4" id="KW-0805">Transcription regulation</keyword>
<evidence type="ECO:0000256" key="4">
    <source>
        <dbReference type="ARBA" id="ARBA00023015"/>
    </source>
</evidence>
<dbReference type="PANTHER" id="PTHR28314:SF1">
    <property type="entry name" value="MEDIATOR OF RNA POLYMERASE II TRANSCRIPTION SUBUNIT 29"/>
    <property type="match status" value="1"/>
</dbReference>
<evidence type="ECO:0000256" key="9">
    <source>
        <dbReference type="ARBA" id="ARBA00031963"/>
    </source>
</evidence>
<dbReference type="Proteomes" id="UP001432146">
    <property type="component" value="Unassembled WGS sequence"/>
</dbReference>
<evidence type="ECO:0000256" key="2">
    <source>
        <dbReference type="ARBA" id="ARBA00009851"/>
    </source>
</evidence>
<organism evidence="11 12">
    <name type="scientific">Tetragonisca angustula</name>
    <dbReference type="NCBI Taxonomy" id="166442"/>
    <lineage>
        <taxon>Eukaryota</taxon>
        <taxon>Metazoa</taxon>
        <taxon>Ecdysozoa</taxon>
        <taxon>Arthropoda</taxon>
        <taxon>Hexapoda</taxon>
        <taxon>Insecta</taxon>
        <taxon>Pterygota</taxon>
        <taxon>Neoptera</taxon>
        <taxon>Endopterygota</taxon>
        <taxon>Hymenoptera</taxon>
        <taxon>Apocrita</taxon>
        <taxon>Aculeata</taxon>
        <taxon>Apoidea</taxon>
        <taxon>Anthophila</taxon>
        <taxon>Apidae</taxon>
        <taxon>Tetragonisca</taxon>
    </lineage>
</organism>
<evidence type="ECO:0000256" key="6">
    <source>
        <dbReference type="ARBA" id="ARBA00023163"/>
    </source>
</evidence>
<evidence type="ECO:0000256" key="10">
    <source>
        <dbReference type="SAM" id="MobiDB-lite"/>
    </source>
</evidence>
<evidence type="ECO:0000256" key="7">
    <source>
        <dbReference type="ARBA" id="ARBA00023242"/>
    </source>
</evidence>
<dbReference type="GO" id="GO:0003712">
    <property type="term" value="F:transcription coregulator activity"/>
    <property type="evidence" value="ECO:0007669"/>
    <property type="project" value="TreeGrafter"/>
</dbReference>
<evidence type="ECO:0000256" key="8">
    <source>
        <dbReference type="ARBA" id="ARBA00030916"/>
    </source>
</evidence>
<dbReference type="InterPro" id="IPR021018">
    <property type="entry name" value="Mediator_Med29_met"/>
</dbReference>
<dbReference type="AlphaFoldDB" id="A0AAW0ZXV5"/>
<comment type="caution">
    <text evidence="11">The sequence shown here is derived from an EMBL/GenBank/DDBJ whole genome shotgun (WGS) entry which is preliminary data.</text>
</comment>
<dbReference type="Pfam" id="PF11568">
    <property type="entry name" value="Med29"/>
    <property type="match status" value="1"/>
</dbReference>
<keyword evidence="6" id="KW-0804">Transcription</keyword>
<protein>
    <recommendedName>
        <fullName evidence="3">Mediator of RNA polymerase II transcription subunit 29</fullName>
    </recommendedName>
    <alternativeName>
        <fullName evidence="9">Mediator complex subunit 29</fullName>
    </alternativeName>
    <alternativeName>
        <fullName evidence="8">Protein intersex</fullName>
    </alternativeName>
</protein>
<feature type="region of interest" description="Disordered" evidence="10">
    <location>
        <begin position="1"/>
        <end position="50"/>
    </location>
</feature>
<keyword evidence="12" id="KW-1185">Reference proteome</keyword>
<comment type="similarity">
    <text evidence="2">Belongs to the Mediator complex subunit 29 family.</text>
</comment>
<proteinExistence type="inferred from homology"/>
<evidence type="ECO:0000313" key="11">
    <source>
        <dbReference type="EMBL" id="KAK9302433.1"/>
    </source>
</evidence>
<evidence type="ECO:0000256" key="3">
    <source>
        <dbReference type="ARBA" id="ARBA00019684"/>
    </source>
</evidence>
<sequence>MNIPPIQQPGTIGVGQMTQPVNPQLPQNPQQTQQPQVQQQQQQQQQQQTQEKLDNISKVKSLIGPLRDSLAIALKTAAHTLHQNSLVDVGSLKGGVDQPDHRFNKNMEEFYSICDQIELHLKTSIECLSQNSSSVRYLPVSVIPTRTDTVGTQEGPALTYPQFLMTVRAQVAYVREVHDTLVSASQSIASDTKYEVQQRRNKSFNLYEALSTMDKYFHKCKCFETVCRKKNIIKIVKF</sequence>
<accession>A0AAW0ZXV5</accession>
<dbReference type="PANTHER" id="PTHR28314">
    <property type="entry name" value="MEDIATOR OF RNA POLYMERASE II TRANSCRIPTION SUBUNIT 29"/>
    <property type="match status" value="1"/>
</dbReference>
<evidence type="ECO:0000256" key="5">
    <source>
        <dbReference type="ARBA" id="ARBA00023159"/>
    </source>
</evidence>
<feature type="compositionally biased region" description="Low complexity" evidence="10">
    <location>
        <begin position="19"/>
        <end position="50"/>
    </location>
</feature>
<keyword evidence="7" id="KW-0539">Nucleus</keyword>
<dbReference type="GO" id="GO:0016592">
    <property type="term" value="C:mediator complex"/>
    <property type="evidence" value="ECO:0007669"/>
    <property type="project" value="InterPro"/>
</dbReference>
<dbReference type="GO" id="GO:0006357">
    <property type="term" value="P:regulation of transcription by RNA polymerase II"/>
    <property type="evidence" value="ECO:0007669"/>
    <property type="project" value="TreeGrafter"/>
</dbReference>
<comment type="subcellular location">
    <subcellularLocation>
        <location evidence="1">Nucleus</location>
    </subcellularLocation>
</comment>